<feature type="compositionally biased region" description="Basic and acidic residues" evidence="3">
    <location>
        <begin position="11"/>
        <end position="28"/>
    </location>
</feature>
<name>A0A0E0I461_ORYNI</name>
<dbReference type="Gene3D" id="1.10.10.140">
    <property type="entry name" value="Cytochrome c oxidase, subunit VIb"/>
    <property type="match status" value="1"/>
</dbReference>
<keyword evidence="2" id="KW-0496">Mitochondrion</keyword>
<reference evidence="4" key="2">
    <citation type="submission" date="2018-04" db="EMBL/GenBank/DDBJ databases">
        <title>OnivRS2 (Oryza nivara Reference Sequence Version 2).</title>
        <authorList>
            <person name="Zhang J."/>
            <person name="Kudrna D."/>
            <person name="Lee S."/>
            <person name="Talag J."/>
            <person name="Rajasekar S."/>
            <person name="Welchert J."/>
            <person name="Hsing Y.-I."/>
            <person name="Wing R.A."/>
        </authorList>
    </citation>
    <scope>NUCLEOTIDE SEQUENCE [LARGE SCALE GENOMIC DNA]</scope>
    <source>
        <strain evidence="4">SL10</strain>
    </source>
</reference>
<protein>
    <recommendedName>
        <fullName evidence="6">Cytochrome c oxidase subunit 6b-1</fullName>
    </recommendedName>
</protein>
<comment type="subcellular location">
    <subcellularLocation>
        <location evidence="1">Mitochondrion</location>
    </subcellularLocation>
</comment>
<evidence type="ECO:0000313" key="5">
    <source>
        <dbReference type="Proteomes" id="UP000006591"/>
    </source>
</evidence>
<dbReference type="SUPFAM" id="SSF47694">
    <property type="entry name" value="Cytochrome c oxidase subunit h"/>
    <property type="match status" value="1"/>
</dbReference>
<keyword evidence="5" id="KW-1185">Reference proteome</keyword>
<dbReference type="InterPro" id="IPR003213">
    <property type="entry name" value="Cyt_c_oxidase_su6B"/>
</dbReference>
<dbReference type="HOGENOM" id="CLU_084057_1_0_1"/>
<dbReference type="GO" id="GO:0005739">
    <property type="term" value="C:mitochondrion"/>
    <property type="evidence" value="ECO:0007669"/>
    <property type="project" value="UniProtKB-SubCell"/>
</dbReference>
<dbReference type="AlphaFoldDB" id="A0A0E0I461"/>
<feature type="compositionally biased region" description="Low complexity" evidence="3">
    <location>
        <begin position="56"/>
        <end position="69"/>
    </location>
</feature>
<feature type="region of interest" description="Disordered" evidence="3">
    <location>
        <begin position="11"/>
        <end position="138"/>
    </location>
</feature>
<dbReference type="EnsemblPlants" id="ONIVA07G22020.2">
    <property type="protein sequence ID" value="ONIVA07G22020.2"/>
    <property type="gene ID" value="ONIVA07G22020"/>
</dbReference>
<proteinExistence type="predicted"/>
<dbReference type="InterPro" id="IPR036549">
    <property type="entry name" value="CX6/COA6-like_sf"/>
</dbReference>
<organism evidence="4">
    <name type="scientific">Oryza nivara</name>
    <name type="common">Indian wild rice</name>
    <name type="synonym">Oryza sativa f. spontanea</name>
    <dbReference type="NCBI Taxonomy" id="4536"/>
    <lineage>
        <taxon>Eukaryota</taxon>
        <taxon>Viridiplantae</taxon>
        <taxon>Streptophyta</taxon>
        <taxon>Embryophyta</taxon>
        <taxon>Tracheophyta</taxon>
        <taxon>Spermatophyta</taxon>
        <taxon>Magnoliopsida</taxon>
        <taxon>Liliopsida</taxon>
        <taxon>Poales</taxon>
        <taxon>Poaceae</taxon>
        <taxon>BOP clade</taxon>
        <taxon>Oryzoideae</taxon>
        <taxon>Oryzeae</taxon>
        <taxon>Oryzinae</taxon>
        <taxon>Oryza</taxon>
    </lineage>
</organism>
<feature type="compositionally biased region" description="Acidic residues" evidence="3">
    <location>
        <begin position="117"/>
        <end position="126"/>
    </location>
</feature>
<sequence length="180" mass="20046">MPLFFYLLERHSSEPRTSETPRFRKLSREAPMAAGEGKAPTLAAEEHTLPPHEVPVENSSSEKSSDNSVAEVVPEKDAETPAAQDTTSVVEDKSETPEMTASSEKPEEEGSNAATEESNEAEEETIDEKPEIKIETAPADFRFPTTNQTRHCFTRYIEYHRLSVGTNNVRMAHSLDPCRP</sequence>
<accession>A0A0E0I461</accession>
<evidence type="ECO:0000313" key="4">
    <source>
        <dbReference type="EnsemblPlants" id="ONIVA07G22020.2"/>
    </source>
</evidence>
<dbReference type="GO" id="GO:0045277">
    <property type="term" value="C:respiratory chain complex IV"/>
    <property type="evidence" value="ECO:0007669"/>
    <property type="project" value="InterPro"/>
</dbReference>
<reference evidence="4" key="1">
    <citation type="submission" date="2015-04" db="UniProtKB">
        <authorList>
            <consortium name="EnsemblPlants"/>
        </authorList>
    </citation>
    <scope>IDENTIFICATION</scope>
    <source>
        <strain evidence="4">SL10</strain>
    </source>
</reference>
<evidence type="ECO:0008006" key="6">
    <source>
        <dbReference type="Google" id="ProtNLM"/>
    </source>
</evidence>
<evidence type="ECO:0000256" key="2">
    <source>
        <dbReference type="ARBA" id="ARBA00023128"/>
    </source>
</evidence>
<dbReference type="PANTHER" id="PTHR46281:SF31">
    <property type="entry name" value="CYTOCHROME C OXIDASE SUBUNIT"/>
    <property type="match status" value="1"/>
</dbReference>
<evidence type="ECO:0000256" key="1">
    <source>
        <dbReference type="ARBA" id="ARBA00004173"/>
    </source>
</evidence>
<dbReference type="Gramene" id="ONIVA07G22020.2">
    <property type="protein sequence ID" value="ONIVA07G22020.2"/>
    <property type="gene ID" value="ONIVA07G22020"/>
</dbReference>
<dbReference type="Proteomes" id="UP000006591">
    <property type="component" value="Chromosome 7"/>
</dbReference>
<dbReference type="PANTHER" id="PTHR46281">
    <property type="entry name" value="CYTOCHROME C OXIDASE SUBUNIT 6B"/>
    <property type="match status" value="1"/>
</dbReference>
<evidence type="ECO:0000256" key="3">
    <source>
        <dbReference type="SAM" id="MobiDB-lite"/>
    </source>
</evidence>